<reference evidence="7" key="1">
    <citation type="submission" date="2020-10" db="EMBL/GenBank/DDBJ databases">
        <authorList>
            <person name="Kikuchi T."/>
        </authorList>
    </citation>
    <scope>NUCLEOTIDE SEQUENCE</scope>
    <source>
        <strain evidence="7">NKZ352</strain>
    </source>
</reference>
<dbReference type="SUPFAM" id="SSF81321">
    <property type="entry name" value="Family A G protein-coupled receptor-like"/>
    <property type="match status" value="1"/>
</dbReference>
<dbReference type="InterPro" id="IPR019421">
    <property type="entry name" value="7TM_GPCR_serpentine_rcpt_Srd"/>
</dbReference>
<keyword evidence="5 6" id="KW-0472">Membrane</keyword>
<evidence type="ECO:0000256" key="2">
    <source>
        <dbReference type="ARBA" id="ARBA00009166"/>
    </source>
</evidence>
<feature type="transmembrane region" description="Helical" evidence="6">
    <location>
        <begin position="90"/>
        <end position="107"/>
    </location>
</feature>
<feature type="transmembrane region" description="Helical" evidence="6">
    <location>
        <begin position="220"/>
        <end position="241"/>
    </location>
</feature>
<feature type="transmembrane region" description="Helical" evidence="6">
    <location>
        <begin position="7"/>
        <end position="26"/>
    </location>
</feature>
<dbReference type="PANTHER" id="PTHR22945:SF90">
    <property type="entry name" value="G_PROTEIN_RECEP_F1_2 DOMAIN-CONTAINING PROTEIN"/>
    <property type="match status" value="1"/>
</dbReference>
<dbReference type="PANTHER" id="PTHR22945">
    <property type="entry name" value="SERPENTINE RECEPTOR, CLASS D DELTA"/>
    <property type="match status" value="1"/>
</dbReference>
<name>A0A8S1H8I8_9PELO</name>
<evidence type="ECO:0008006" key="9">
    <source>
        <dbReference type="Google" id="ProtNLM"/>
    </source>
</evidence>
<proteinExistence type="inferred from homology"/>
<dbReference type="GO" id="GO:0016020">
    <property type="term" value="C:membrane"/>
    <property type="evidence" value="ECO:0007669"/>
    <property type="project" value="UniProtKB-SubCell"/>
</dbReference>
<evidence type="ECO:0000313" key="7">
    <source>
        <dbReference type="EMBL" id="CAD6191597.1"/>
    </source>
</evidence>
<evidence type="ECO:0000256" key="1">
    <source>
        <dbReference type="ARBA" id="ARBA00004141"/>
    </source>
</evidence>
<dbReference type="AlphaFoldDB" id="A0A8S1H8I8"/>
<comment type="caution">
    <text evidence="7">The sequence shown here is derived from an EMBL/GenBank/DDBJ whole genome shotgun (WGS) entry which is preliminary data.</text>
</comment>
<dbReference type="OrthoDB" id="5808087at2759"/>
<organism evidence="7 8">
    <name type="scientific">Caenorhabditis auriculariae</name>
    <dbReference type="NCBI Taxonomy" id="2777116"/>
    <lineage>
        <taxon>Eukaryota</taxon>
        <taxon>Metazoa</taxon>
        <taxon>Ecdysozoa</taxon>
        <taxon>Nematoda</taxon>
        <taxon>Chromadorea</taxon>
        <taxon>Rhabditida</taxon>
        <taxon>Rhabditina</taxon>
        <taxon>Rhabditomorpha</taxon>
        <taxon>Rhabditoidea</taxon>
        <taxon>Rhabditidae</taxon>
        <taxon>Peloderinae</taxon>
        <taxon>Caenorhabditis</taxon>
    </lineage>
</organism>
<dbReference type="Proteomes" id="UP000835052">
    <property type="component" value="Unassembled WGS sequence"/>
</dbReference>
<evidence type="ECO:0000256" key="6">
    <source>
        <dbReference type="SAM" id="Phobius"/>
    </source>
</evidence>
<keyword evidence="8" id="KW-1185">Reference proteome</keyword>
<evidence type="ECO:0000256" key="3">
    <source>
        <dbReference type="ARBA" id="ARBA00022692"/>
    </source>
</evidence>
<keyword evidence="4 6" id="KW-1133">Transmembrane helix</keyword>
<feature type="transmembrane region" description="Helical" evidence="6">
    <location>
        <begin position="119"/>
        <end position="140"/>
    </location>
</feature>
<feature type="transmembrane region" description="Helical" evidence="6">
    <location>
        <begin position="188"/>
        <end position="208"/>
    </location>
</feature>
<dbReference type="Pfam" id="PF10317">
    <property type="entry name" value="7TM_GPCR_Srd"/>
    <property type="match status" value="1"/>
</dbReference>
<protein>
    <recommendedName>
        <fullName evidence="9">G protein-coupled receptor</fullName>
    </recommendedName>
</protein>
<evidence type="ECO:0000256" key="4">
    <source>
        <dbReference type="ARBA" id="ARBA00022989"/>
    </source>
</evidence>
<comment type="similarity">
    <text evidence="2">Belongs to the nematode receptor-like protein srd family.</text>
</comment>
<dbReference type="InterPro" id="IPR050920">
    <property type="entry name" value="Nematode_rcpt-like_delta"/>
</dbReference>
<evidence type="ECO:0000256" key="5">
    <source>
        <dbReference type="ARBA" id="ARBA00023136"/>
    </source>
</evidence>
<dbReference type="EMBL" id="CAJGYM010000022">
    <property type="protein sequence ID" value="CAD6191597.1"/>
    <property type="molecule type" value="Genomic_DNA"/>
</dbReference>
<accession>A0A8S1H8I8</accession>
<sequence length="289" mass="32912">MAFHTTVSLAGCLLNLLLIYLAYFHSPRTIRTYSILIINFALTDFGACFFDAFVEQRIVPTGWTLAYMSSGICRLVPSSCYISYSIMLHFYAHGLWSLLVSFAYRYYILVNTSPSGRTVIIILVMFYVPSFFQWISFIWALDPPEKITPILKERFPTYDLSDSVISGTVDIRSFSALFTILHMTLPALTCQACFPSFFLLAVLCYAVGQLGIYQHPVLEYVPFSVVLFIPLLSPCASLFFVKPYRLQIEKFLGVKSAYTEKTIRLSTFQLTKASRIDSHLDPRSITINF</sequence>
<gene>
    <name evidence="7" type="ORF">CAUJ_LOCUS7516</name>
</gene>
<comment type="subcellular location">
    <subcellularLocation>
        <location evidence="1">Membrane</location>
        <topology evidence="1">Multi-pass membrane protein</topology>
    </subcellularLocation>
</comment>
<keyword evidence="3 6" id="KW-0812">Transmembrane</keyword>
<evidence type="ECO:0000313" key="8">
    <source>
        <dbReference type="Proteomes" id="UP000835052"/>
    </source>
</evidence>